<keyword evidence="2" id="KW-1133">Transmembrane helix</keyword>
<sequence>MDDAILLFASGFGLGWMPWAPGTFGSLLGLPLAWWLLGLARREQFAIAGFLVIVAIPICHVAANMLGGSDPGQIVADELMMLPLALLGLSALRSFWGLTLAFSLFRLFDAIKPPPVSWVESFDGGLGIVLDDAVAALLTWVVLVMLLAMWRRCHRGRDHTSMTKSGINRGGSNSSG</sequence>
<keyword evidence="1 2" id="KW-0472">Membrane</keyword>
<feature type="domain" description="YutG/PgpA" evidence="3">
    <location>
        <begin position="8"/>
        <end position="146"/>
    </location>
</feature>
<dbReference type="PIRSF" id="PIRSF006162">
    <property type="entry name" value="PgpA"/>
    <property type="match status" value="1"/>
</dbReference>
<dbReference type="Proteomes" id="UP000824248">
    <property type="component" value="Unassembled WGS sequence"/>
</dbReference>
<keyword evidence="1" id="KW-0378">Hydrolase</keyword>
<comment type="cofactor">
    <cofactor evidence="1">
        <name>Mg(2+)</name>
        <dbReference type="ChEBI" id="CHEBI:18420"/>
    </cofactor>
</comment>
<keyword evidence="1" id="KW-0595">Phospholipid degradation</keyword>
<comment type="pathway">
    <text evidence="1">Phospholipid metabolism; phosphatidylglycerol biosynthesis; phosphatidylglycerol from CDP-diacylglycerol: step 2/2.</text>
</comment>
<dbReference type="InterPro" id="IPR036681">
    <property type="entry name" value="PgpA-like_sf"/>
</dbReference>
<dbReference type="GO" id="GO:0009395">
    <property type="term" value="P:phospholipid catabolic process"/>
    <property type="evidence" value="ECO:0007669"/>
    <property type="project" value="UniProtKB-KW"/>
</dbReference>
<keyword evidence="1" id="KW-1003">Cell membrane</keyword>
<proteinExistence type="predicted"/>
<comment type="catalytic activity">
    <reaction evidence="1">
        <text>a 1,2-diacyl-sn-glycero-3-phospho-(1'-sn-glycero-3'-phosphate) + H2O = a 1,2-diacyl-sn-glycero-3-phospho-(1'-sn-glycerol) + phosphate</text>
        <dbReference type="Rhea" id="RHEA:33751"/>
        <dbReference type="ChEBI" id="CHEBI:15377"/>
        <dbReference type="ChEBI" id="CHEBI:43474"/>
        <dbReference type="ChEBI" id="CHEBI:60110"/>
        <dbReference type="ChEBI" id="CHEBI:64716"/>
        <dbReference type="EC" id="3.1.3.27"/>
    </reaction>
</comment>
<dbReference type="CDD" id="cd06971">
    <property type="entry name" value="PgpA"/>
    <property type="match status" value="1"/>
</dbReference>
<keyword evidence="1" id="KW-0460">Magnesium</keyword>
<evidence type="ECO:0000259" key="3">
    <source>
        <dbReference type="Pfam" id="PF04608"/>
    </source>
</evidence>
<comment type="caution">
    <text evidence="4">The sequence shown here is derived from an EMBL/GenBank/DDBJ whole genome shotgun (WGS) entry which is preliminary data.</text>
</comment>
<keyword evidence="1" id="KW-1208">Phospholipid metabolism</keyword>
<evidence type="ECO:0000256" key="1">
    <source>
        <dbReference type="PIRNR" id="PIRNR006162"/>
    </source>
</evidence>
<organism evidence="4 5">
    <name type="scientific">Candidatus Halomonas stercoripullorum</name>
    <dbReference type="NCBI Taxonomy" id="2838617"/>
    <lineage>
        <taxon>Bacteria</taxon>
        <taxon>Pseudomonadati</taxon>
        <taxon>Pseudomonadota</taxon>
        <taxon>Gammaproteobacteria</taxon>
        <taxon>Oceanospirillales</taxon>
        <taxon>Halomonadaceae</taxon>
        <taxon>Halomonas</taxon>
    </lineage>
</organism>
<keyword evidence="1" id="KW-0443">Lipid metabolism</keyword>
<dbReference type="EC" id="3.1.3.27" evidence="1"/>
<reference evidence="4" key="2">
    <citation type="submission" date="2021-04" db="EMBL/GenBank/DDBJ databases">
        <authorList>
            <person name="Gilroy R."/>
        </authorList>
    </citation>
    <scope>NUCLEOTIDE SEQUENCE</scope>
    <source>
        <strain evidence="4">1193</strain>
    </source>
</reference>
<feature type="transmembrane region" description="Helical" evidence="2">
    <location>
        <begin position="46"/>
        <end position="67"/>
    </location>
</feature>
<dbReference type="PANTHER" id="PTHR36305">
    <property type="entry name" value="PHOSPHATIDYLGLYCEROPHOSPHATASE A"/>
    <property type="match status" value="1"/>
</dbReference>
<keyword evidence="1" id="KW-0997">Cell inner membrane</keyword>
<dbReference type="Pfam" id="PF04608">
    <property type="entry name" value="PgpA"/>
    <property type="match status" value="1"/>
</dbReference>
<dbReference type="SUPFAM" id="SSF101307">
    <property type="entry name" value="YutG-like"/>
    <property type="match status" value="1"/>
</dbReference>
<dbReference type="GO" id="GO:0046872">
    <property type="term" value="F:metal ion binding"/>
    <property type="evidence" value="ECO:0007669"/>
    <property type="project" value="UniProtKB-KW"/>
</dbReference>
<comment type="subcellular location">
    <subcellularLocation>
        <location evidence="1">Cell inner membrane</location>
        <topology evidence="1">Multi-pass membrane protein</topology>
    </subcellularLocation>
</comment>
<keyword evidence="1" id="KW-0479">Metal-binding</keyword>
<comment type="function">
    <text evidence="1">Lipid phosphatase which dephosphorylates phosphatidylglycerophosphate (PGP) to phosphatidylglycerol (PG).</text>
</comment>
<dbReference type="AlphaFoldDB" id="A0A9D1WQJ2"/>
<keyword evidence="1" id="KW-0442">Lipid degradation</keyword>
<evidence type="ECO:0000256" key="2">
    <source>
        <dbReference type="SAM" id="Phobius"/>
    </source>
</evidence>
<dbReference type="InterPro" id="IPR026037">
    <property type="entry name" value="PgpA"/>
</dbReference>
<feature type="transmembrane region" description="Helical" evidence="2">
    <location>
        <begin position="125"/>
        <end position="150"/>
    </location>
</feature>
<reference evidence="4" key="1">
    <citation type="journal article" date="2021" name="PeerJ">
        <title>Extensive microbial diversity within the chicken gut microbiome revealed by metagenomics and culture.</title>
        <authorList>
            <person name="Gilroy R."/>
            <person name="Ravi A."/>
            <person name="Getino M."/>
            <person name="Pursley I."/>
            <person name="Horton D.L."/>
            <person name="Alikhan N.F."/>
            <person name="Baker D."/>
            <person name="Gharbi K."/>
            <person name="Hall N."/>
            <person name="Watson M."/>
            <person name="Adriaenssens E.M."/>
            <person name="Foster-Nyarko E."/>
            <person name="Jarju S."/>
            <person name="Secka A."/>
            <person name="Antonio M."/>
            <person name="Oren A."/>
            <person name="Chaudhuri R.R."/>
            <person name="La Ragione R."/>
            <person name="Hildebrand F."/>
            <person name="Pallen M.J."/>
        </authorList>
    </citation>
    <scope>NUCLEOTIDE SEQUENCE</scope>
    <source>
        <strain evidence="4">1193</strain>
    </source>
</reference>
<evidence type="ECO:0000313" key="4">
    <source>
        <dbReference type="EMBL" id="HIX62357.1"/>
    </source>
</evidence>
<dbReference type="PANTHER" id="PTHR36305:SF1">
    <property type="entry name" value="PHOSPHATIDYLGLYCEROPHOSPHATASE A"/>
    <property type="match status" value="1"/>
</dbReference>
<name>A0A9D1WQJ2_9GAMM</name>
<protein>
    <recommendedName>
        <fullName evidence="1">Phosphatidylglycerophosphatase A</fullName>
        <ecNumber evidence="1">3.1.3.27</ecNumber>
    </recommendedName>
    <alternativeName>
        <fullName evidence="1">Phosphatidylglycerolphosphate phosphatase A</fullName>
    </alternativeName>
</protein>
<keyword evidence="1 2" id="KW-0812">Transmembrane</keyword>
<gene>
    <name evidence="4" type="ORF">H9854_09020</name>
</gene>
<dbReference type="GO" id="GO:0008962">
    <property type="term" value="F:phosphatidylglycerophosphatase activity"/>
    <property type="evidence" value="ECO:0007669"/>
    <property type="project" value="UniProtKB-EC"/>
</dbReference>
<evidence type="ECO:0000313" key="5">
    <source>
        <dbReference type="Proteomes" id="UP000824248"/>
    </source>
</evidence>
<dbReference type="EMBL" id="DXFC01000271">
    <property type="protein sequence ID" value="HIX62357.1"/>
    <property type="molecule type" value="Genomic_DNA"/>
</dbReference>
<dbReference type="GO" id="GO:0005886">
    <property type="term" value="C:plasma membrane"/>
    <property type="evidence" value="ECO:0007669"/>
    <property type="project" value="UniProtKB-SubCell"/>
</dbReference>
<dbReference type="InterPro" id="IPR007686">
    <property type="entry name" value="YutG/PgpA"/>
</dbReference>
<accession>A0A9D1WQJ2</accession>